<dbReference type="InterPro" id="IPR019828">
    <property type="entry name" value="Lysyl_oxidase_CS"/>
</dbReference>
<dbReference type="PRINTS" id="PR00074">
    <property type="entry name" value="LYSYLOXIDASE"/>
</dbReference>
<proteinExistence type="inferred from homology"/>
<dbReference type="InterPro" id="IPR036772">
    <property type="entry name" value="SRCR-like_dom_sf"/>
</dbReference>
<dbReference type="PROSITE" id="PS50287">
    <property type="entry name" value="SRCR_2"/>
    <property type="match status" value="4"/>
</dbReference>
<evidence type="ECO:0000256" key="15">
    <source>
        <dbReference type="ARBA" id="ARBA00022772"/>
    </source>
</evidence>
<feature type="disulfide bond" evidence="28">
    <location>
        <begin position="247"/>
        <end position="257"/>
    </location>
</feature>
<evidence type="ECO:0000256" key="18">
    <source>
        <dbReference type="ARBA" id="ARBA00022853"/>
    </source>
</evidence>
<keyword evidence="23 28" id="KW-1015">Disulfide bond</keyword>
<keyword evidence="24" id="KW-0804">Transcription</keyword>
<dbReference type="GeneTree" id="ENSGT00940000155874"/>
<evidence type="ECO:0000256" key="26">
    <source>
        <dbReference type="ARBA" id="ARBA00023242"/>
    </source>
</evidence>
<comment type="function">
    <text evidence="29">Mediates the post-translational oxidative deamination of lysine residues on target proteins leading to the formation of deaminated lysine (allysine).</text>
</comment>
<keyword evidence="9" id="KW-0678">Repressor</keyword>
<dbReference type="EC" id="1.4.3.13" evidence="29"/>
<keyword evidence="26" id="KW-0539">Nucleus</keyword>
<keyword evidence="8 29" id="KW-0886">LTQ</keyword>
<keyword evidence="16" id="KW-0256">Endoplasmic reticulum</keyword>
<evidence type="ECO:0000256" key="21">
    <source>
        <dbReference type="ARBA" id="ARBA00023008"/>
    </source>
</evidence>
<reference evidence="32" key="1">
    <citation type="submission" date="2025-08" db="UniProtKB">
        <authorList>
            <consortium name="Ensembl"/>
        </authorList>
    </citation>
    <scope>IDENTIFICATION</scope>
</reference>
<dbReference type="GO" id="GO:0005634">
    <property type="term" value="C:nucleus"/>
    <property type="evidence" value="ECO:0007669"/>
    <property type="project" value="UniProtKB-SubCell"/>
</dbReference>
<feature type="domain" description="SRCR" evidence="31">
    <location>
        <begin position="306"/>
        <end position="405"/>
    </location>
</feature>
<evidence type="ECO:0000256" key="17">
    <source>
        <dbReference type="ARBA" id="ARBA00022837"/>
    </source>
</evidence>
<evidence type="ECO:0000256" key="5">
    <source>
        <dbReference type="ARBA" id="ARBA00004302"/>
    </source>
</evidence>
<evidence type="ECO:0000256" key="22">
    <source>
        <dbReference type="ARBA" id="ARBA00023015"/>
    </source>
</evidence>
<accession>A0A673YMJ3</accession>
<dbReference type="SMART" id="SM00202">
    <property type="entry name" value="SR"/>
    <property type="match status" value="4"/>
</dbReference>
<evidence type="ECO:0000256" key="6">
    <source>
        <dbReference type="ARBA" id="ARBA00007492"/>
    </source>
</evidence>
<dbReference type="GO" id="GO:0005507">
    <property type="term" value="F:copper ion binding"/>
    <property type="evidence" value="ECO:0007669"/>
    <property type="project" value="UniProtKB-UniRule"/>
</dbReference>
<dbReference type="PROSITE" id="PS00926">
    <property type="entry name" value="LYSYL_OXIDASE"/>
    <property type="match status" value="1"/>
</dbReference>
<evidence type="ECO:0000256" key="19">
    <source>
        <dbReference type="ARBA" id="ARBA00022869"/>
    </source>
</evidence>
<keyword evidence="14" id="KW-0677">Repeat</keyword>
<evidence type="ECO:0000256" key="30">
    <source>
        <dbReference type="SAM" id="MobiDB-lite"/>
    </source>
</evidence>
<dbReference type="GO" id="GO:0006325">
    <property type="term" value="P:chromatin organization"/>
    <property type="evidence" value="ECO:0007669"/>
    <property type="project" value="UniProtKB-KW"/>
</dbReference>
<evidence type="ECO:0000256" key="27">
    <source>
        <dbReference type="ARBA" id="ARBA00047861"/>
    </source>
</evidence>
<protein>
    <recommendedName>
        <fullName evidence="29">Lysyl oxidase homolog</fullName>
        <ecNumber evidence="29">1.4.3.13</ecNumber>
    </recommendedName>
</protein>
<feature type="domain" description="SRCR" evidence="31">
    <location>
        <begin position="42"/>
        <end position="143"/>
    </location>
</feature>
<feature type="disulfide bond" evidence="28">
    <location>
        <begin position="81"/>
        <end position="142"/>
    </location>
</feature>
<dbReference type="InterPro" id="IPR050912">
    <property type="entry name" value="LOX-like_protein"/>
</dbReference>
<dbReference type="InterPro" id="IPR001190">
    <property type="entry name" value="SRCR"/>
</dbReference>
<organism evidence="32 33">
    <name type="scientific">Salmo trutta</name>
    <name type="common">Brown trout</name>
    <dbReference type="NCBI Taxonomy" id="8032"/>
    <lineage>
        <taxon>Eukaryota</taxon>
        <taxon>Metazoa</taxon>
        <taxon>Chordata</taxon>
        <taxon>Craniata</taxon>
        <taxon>Vertebrata</taxon>
        <taxon>Euteleostomi</taxon>
        <taxon>Actinopterygii</taxon>
        <taxon>Neopterygii</taxon>
        <taxon>Teleostei</taxon>
        <taxon>Protacanthopterygii</taxon>
        <taxon>Salmoniformes</taxon>
        <taxon>Salmonidae</taxon>
        <taxon>Salmoninae</taxon>
        <taxon>Salmo</taxon>
    </lineage>
</organism>
<dbReference type="FunFam" id="3.10.250.10:FF:000001">
    <property type="entry name" value="Lysyl oxidase 4 isoform X1"/>
    <property type="match status" value="2"/>
</dbReference>
<comment type="PTM">
    <text evidence="29">The lysine tyrosylquinone cross-link (LTQ) is generated by condensation of the epsilon-amino group of a lysine with a topaquinone produced by oxidation of tyrosine.</text>
</comment>
<comment type="catalytic activity">
    <reaction evidence="27 29">
        <text>L-lysyl-[protein] + O2 + H2O = (S)-2-amino-6-oxohexanoyl-[protein] + H2O2 + NH4(+)</text>
        <dbReference type="Rhea" id="RHEA:24544"/>
        <dbReference type="Rhea" id="RHEA-COMP:9752"/>
        <dbReference type="Rhea" id="RHEA-COMP:12448"/>
        <dbReference type="ChEBI" id="CHEBI:15377"/>
        <dbReference type="ChEBI" id="CHEBI:15379"/>
        <dbReference type="ChEBI" id="CHEBI:16240"/>
        <dbReference type="ChEBI" id="CHEBI:28938"/>
        <dbReference type="ChEBI" id="CHEBI:29969"/>
        <dbReference type="ChEBI" id="CHEBI:131803"/>
        <dbReference type="EC" id="1.4.3.13"/>
    </reaction>
</comment>
<dbReference type="PROSITE" id="PS00420">
    <property type="entry name" value="SRCR_1"/>
    <property type="match status" value="1"/>
</dbReference>
<keyword evidence="17" id="KW-0106">Calcium</keyword>
<dbReference type="Pfam" id="PF01186">
    <property type="entry name" value="Lysyl_oxidase"/>
    <property type="match status" value="1"/>
</dbReference>
<keyword evidence="13" id="KW-0732">Signal</keyword>
<keyword evidence="20 29" id="KW-0560">Oxidoreductase</keyword>
<keyword evidence="19" id="KW-0084">Basement membrane</keyword>
<evidence type="ECO:0000256" key="24">
    <source>
        <dbReference type="ARBA" id="ARBA00023163"/>
    </source>
</evidence>
<dbReference type="GO" id="GO:0004720">
    <property type="term" value="F:protein-lysine 6-oxidase activity"/>
    <property type="evidence" value="ECO:0007669"/>
    <property type="project" value="UniProtKB-UniRule"/>
</dbReference>
<dbReference type="GO" id="GO:0030199">
    <property type="term" value="P:collagen fibril organization"/>
    <property type="evidence" value="ECO:0007669"/>
    <property type="project" value="TreeGrafter"/>
</dbReference>
<reference evidence="32" key="2">
    <citation type="submission" date="2025-09" db="UniProtKB">
        <authorList>
            <consortium name="Ensembl"/>
        </authorList>
    </citation>
    <scope>IDENTIFICATION</scope>
</reference>
<evidence type="ECO:0000256" key="28">
    <source>
        <dbReference type="PROSITE-ProRule" id="PRU00196"/>
    </source>
</evidence>
<evidence type="ECO:0000256" key="2">
    <source>
        <dbReference type="ARBA" id="ARBA00004123"/>
    </source>
</evidence>
<evidence type="ECO:0000313" key="33">
    <source>
        <dbReference type="Proteomes" id="UP000472277"/>
    </source>
</evidence>
<feature type="disulfide bond" evidence="28">
    <location>
        <begin position="112"/>
        <end position="122"/>
    </location>
</feature>
<dbReference type="AlphaFoldDB" id="A0A673YMJ3"/>
<dbReference type="InterPro" id="IPR001695">
    <property type="entry name" value="Lysyl_oxidase"/>
</dbReference>
<dbReference type="Pfam" id="PF00530">
    <property type="entry name" value="SRCR"/>
    <property type="match status" value="4"/>
</dbReference>
<evidence type="ECO:0000313" key="32">
    <source>
        <dbReference type="Ensembl" id="ENSSTUP00000035896.1"/>
    </source>
</evidence>
<evidence type="ECO:0000256" key="29">
    <source>
        <dbReference type="RuleBase" id="RU367046"/>
    </source>
</evidence>
<feature type="disulfide bond" evidence="28">
    <location>
        <begin position="491"/>
        <end position="501"/>
    </location>
</feature>
<evidence type="ECO:0000256" key="1">
    <source>
        <dbReference type="ARBA" id="ARBA00001935"/>
    </source>
</evidence>
<comment type="similarity">
    <text evidence="6 29">Belongs to the lysyl oxidase family.</text>
</comment>
<dbReference type="GO" id="GO:0005783">
    <property type="term" value="C:endoplasmic reticulum"/>
    <property type="evidence" value="ECO:0007669"/>
    <property type="project" value="UniProtKB-SubCell"/>
</dbReference>
<keyword evidence="22" id="KW-0805">Transcription regulation</keyword>
<keyword evidence="33" id="KW-1185">Reference proteome</keyword>
<dbReference type="PANTHER" id="PTHR45817:SF1">
    <property type="entry name" value="LYSYL OXIDASE HOMOLOG 2"/>
    <property type="match status" value="1"/>
</dbReference>
<keyword evidence="12 29" id="KW-0479">Metal-binding</keyword>
<dbReference type="FunFam" id="3.10.250.10:FF:000008">
    <property type="entry name" value="Lysyl oxidase homolog 2"/>
    <property type="match status" value="1"/>
</dbReference>
<evidence type="ECO:0000256" key="12">
    <source>
        <dbReference type="ARBA" id="ARBA00022723"/>
    </source>
</evidence>
<dbReference type="Ensembl" id="ENSSTUT00000037521.1">
    <property type="protein sequence ID" value="ENSSTUP00000035896.1"/>
    <property type="gene ID" value="ENSSTUG00000014246.1"/>
</dbReference>
<evidence type="ECO:0000256" key="9">
    <source>
        <dbReference type="ARBA" id="ARBA00022491"/>
    </source>
</evidence>
<evidence type="ECO:0000256" key="8">
    <source>
        <dbReference type="ARBA" id="ARBA00022477"/>
    </source>
</evidence>
<dbReference type="GO" id="GO:0005604">
    <property type="term" value="C:basement membrane"/>
    <property type="evidence" value="ECO:0007669"/>
    <property type="project" value="UniProtKB-SubCell"/>
</dbReference>
<comment type="cofactor">
    <cofactor evidence="1 29">
        <name>Cu cation</name>
        <dbReference type="ChEBI" id="CHEBI:23378"/>
    </cofactor>
</comment>
<comment type="caution">
    <text evidence="28">Lacks conserved residue(s) required for the propagation of feature annotation.</text>
</comment>
<feature type="region of interest" description="Disordered" evidence="30">
    <location>
        <begin position="16"/>
        <end position="36"/>
    </location>
</feature>
<keyword evidence="25" id="KW-0325">Glycoprotein</keyword>
<evidence type="ECO:0000256" key="7">
    <source>
        <dbReference type="ARBA" id="ARBA00022454"/>
    </source>
</evidence>
<sequence>RWSTHIYEHLGYPHGYPQGYPEPEQEQYSAPELPPDTPRIQLRLAGDKRKHNEGRVEVFYDGEWGTVCDDDFSIHSAQVVCRELGYLEAVSWFPSSKYGKGEGRIWFDNVQCNGKEKTLALCTSNGIGVSDCKHTEDVGVVCSDKRIPGFKFINSMANNSLNIQVEDVRIRAILSSYRKRVPVTEGYVEVKDGGKWKQICDVEWTKHNSRVICGMFGFPGERKYNARVYKMFARRRKPSYWDYSVNCTGNEAHVSSCKLGHAMAAKANSTCGGGTPVVVSCVPGRAFSPTSMTGFRKAFKQEQTLVRLRGGAIVGEGRVEVLKNGEWGTICDDNWSLLSATVVCRELGFGSAKEALSGGRLGQGMGPVHMNEIECSGFEKSITECFFNKESLGCSHEEDAAVRCNVPAMGFQERLRLSGGRNPNEGRVEVLVERNGSQAWGTVCSDGWGTIEAMVVCRQLDLGFASNAFQETWYWPGEVSADPVVMSGVRCSGTEMSLSQCLHHGAHLTCPKGGGRNAAGVSCSETAPDLVLNPQIVEQTTYMEDRPMFMLQCAYEENCLSTTSSETPANSYRRLLRFSSQIHNNGQSDFRPKAERHSWVWHDCHSHYHSMEVFTHYDLLSLNGTKVAEGHKASFCLEDTDCEEGIEKRYECANFGEQGITVGCWDTYRHDIDCQWIDITDIKPGDYIFQVVINPNYEVPESDYSNNFMKCRCRYDGHRIWMYSCHNGKAMVHQPLVERQFYIIHAVLLRCSTTLLDLKDNSTRK</sequence>
<evidence type="ECO:0000256" key="11">
    <source>
        <dbReference type="ARBA" id="ARBA00022530"/>
    </source>
</evidence>
<evidence type="ECO:0000256" key="16">
    <source>
        <dbReference type="ARBA" id="ARBA00022824"/>
    </source>
</evidence>
<keyword evidence="11" id="KW-0272">Extracellular matrix</keyword>
<gene>
    <name evidence="32" type="primary">LOXL2</name>
    <name evidence="32" type="synonym">LOC115164266</name>
</gene>
<dbReference type="SUPFAM" id="SSF56487">
    <property type="entry name" value="SRCR-like"/>
    <property type="match status" value="4"/>
</dbReference>
<comment type="subcellular location">
    <subcellularLocation>
        <location evidence="4">Chromosome</location>
    </subcellularLocation>
    <subcellularLocation>
        <location evidence="3">Endoplasmic reticulum</location>
    </subcellularLocation>
    <subcellularLocation>
        <location evidence="2">Nucleus</location>
    </subcellularLocation>
    <subcellularLocation>
        <location evidence="5">Secreted</location>
        <location evidence="5">Extracellular space</location>
        <location evidence="5">Extracellular matrix</location>
        <location evidence="5">Basement membrane</location>
    </subcellularLocation>
</comment>
<evidence type="ECO:0000256" key="13">
    <source>
        <dbReference type="ARBA" id="ARBA00022729"/>
    </source>
</evidence>
<evidence type="ECO:0000259" key="31">
    <source>
        <dbReference type="PROSITE" id="PS50287"/>
    </source>
</evidence>
<evidence type="ECO:0000256" key="25">
    <source>
        <dbReference type="ARBA" id="ARBA00023180"/>
    </source>
</evidence>
<evidence type="ECO:0000256" key="4">
    <source>
        <dbReference type="ARBA" id="ARBA00004286"/>
    </source>
</evidence>
<feature type="disulfide bond" evidence="28">
    <location>
        <begin position="68"/>
        <end position="132"/>
    </location>
</feature>
<feature type="disulfide bond" evidence="28">
    <location>
        <begin position="375"/>
        <end position="385"/>
    </location>
</feature>
<evidence type="ECO:0000256" key="10">
    <source>
        <dbReference type="ARBA" id="ARBA00022525"/>
    </source>
</evidence>
<keyword evidence="21 29" id="KW-0186">Copper</keyword>
<dbReference type="Proteomes" id="UP000472277">
    <property type="component" value="Chromosome 27"/>
</dbReference>
<keyword evidence="15 29" id="KW-0801">TPQ</keyword>
<evidence type="ECO:0000256" key="23">
    <source>
        <dbReference type="ARBA" id="ARBA00023157"/>
    </source>
</evidence>
<dbReference type="Gene3D" id="3.10.250.10">
    <property type="entry name" value="SRCR-like domain"/>
    <property type="match status" value="4"/>
</dbReference>
<dbReference type="GO" id="GO:0005615">
    <property type="term" value="C:extracellular space"/>
    <property type="evidence" value="ECO:0007669"/>
    <property type="project" value="UniProtKB-UniRule"/>
</dbReference>
<dbReference type="PANTHER" id="PTHR45817">
    <property type="entry name" value="LYSYL OXIDASE-LIKE-RELATED"/>
    <property type="match status" value="1"/>
</dbReference>
<evidence type="ECO:0000256" key="20">
    <source>
        <dbReference type="ARBA" id="ARBA00023002"/>
    </source>
</evidence>
<dbReference type="GO" id="GO:0016020">
    <property type="term" value="C:membrane"/>
    <property type="evidence" value="ECO:0007669"/>
    <property type="project" value="InterPro"/>
</dbReference>
<dbReference type="GO" id="GO:0005694">
    <property type="term" value="C:chromosome"/>
    <property type="evidence" value="ECO:0007669"/>
    <property type="project" value="UniProtKB-SubCell"/>
</dbReference>
<evidence type="ECO:0000256" key="14">
    <source>
        <dbReference type="ARBA" id="ARBA00022737"/>
    </source>
</evidence>
<dbReference type="PRINTS" id="PR00258">
    <property type="entry name" value="SPERACTRCPTR"/>
</dbReference>
<evidence type="ECO:0000256" key="3">
    <source>
        <dbReference type="ARBA" id="ARBA00004240"/>
    </source>
</evidence>
<feature type="domain" description="SRCR" evidence="31">
    <location>
        <begin position="170"/>
        <end position="282"/>
    </location>
</feature>
<name>A0A673YMJ3_SALTR</name>
<keyword evidence="10 29" id="KW-0964">Secreted</keyword>
<keyword evidence="18" id="KW-0156">Chromatin regulator</keyword>
<dbReference type="FunFam" id="3.10.250.10:FF:000014">
    <property type="entry name" value="Lysyl oxidase homolog 2"/>
    <property type="match status" value="1"/>
</dbReference>
<keyword evidence="7" id="KW-0158">Chromosome</keyword>
<feature type="domain" description="SRCR" evidence="31">
    <location>
        <begin position="415"/>
        <end position="524"/>
    </location>
</feature>